<dbReference type="GO" id="GO:0051920">
    <property type="term" value="F:peroxiredoxin activity"/>
    <property type="evidence" value="ECO:0007669"/>
    <property type="project" value="InterPro"/>
</dbReference>
<dbReference type="Gene3D" id="1.20.1290.10">
    <property type="entry name" value="AhpD-like"/>
    <property type="match status" value="1"/>
</dbReference>
<dbReference type="AlphaFoldDB" id="A0A160VCN0"/>
<dbReference type="InterPro" id="IPR029032">
    <property type="entry name" value="AhpD-like"/>
</dbReference>
<dbReference type="Pfam" id="PF02627">
    <property type="entry name" value="CMD"/>
    <property type="match status" value="1"/>
</dbReference>
<dbReference type="InterPro" id="IPR003779">
    <property type="entry name" value="CMD-like"/>
</dbReference>
<dbReference type="EMBL" id="FAXA01000477">
    <property type="protein sequence ID" value="CUV05976.1"/>
    <property type="molecule type" value="Genomic_DNA"/>
</dbReference>
<feature type="domain" description="Carboxymuconolactone decarboxylase-like" evidence="1">
    <location>
        <begin position="43"/>
        <end position="104"/>
    </location>
</feature>
<dbReference type="PANTHER" id="PTHR34846">
    <property type="entry name" value="4-CARBOXYMUCONOLACTONE DECARBOXYLASE FAMILY PROTEIN (AFU_ORTHOLOGUE AFUA_6G11590)"/>
    <property type="match status" value="1"/>
</dbReference>
<protein>
    <recommendedName>
        <fullName evidence="1">Carboxymuconolactone decarboxylase-like domain-containing protein</fullName>
    </recommendedName>
</protein>
<evidence type="ECO:0000313" key="2">
    <source>
        <dbReference type="EMBL" id="CUV05976.1"/>
    </source>
</evidence>
<accession>A0A160VCN0</accession>
<dbReference type="PANTHER" id="PTHR34846:SF11">
    <property type="entry name" value="4-CARBOXYMUCONOLACTONE DECARBOXYLASE FAMILY PROTEIN (AFU_ORTHOLOGUE AFUA_6G11590)"/>
    <property type="match status" value="1"/>
</dbReference>
<reference evidence="2" key="1">
    <citation type="submission" date="2015-10" db="EMBL/GenBank/DDBJ databases">
        <authorList>
            <person name="Gilbert D.G."/>
        </authorList>
    </citation>
    <scope>NUCLEOTIDE SEQUENCE</scope>
</reference>
<evidence type="ECO:0000259" key="1">
    <source>
        <dbReference type="Pfam" id="PF02627"/>
    </source>
</evidence>
<dbReference type="SUPFAM" id="SSF69118">
    <property type="entry name" value="AhpD-like"/>
    <property type="match status" value="1"/>
</dbReference>
<proteinExistence type="predicted"/>
<gene>
    <name evidence="2" type="ORF">MGWOODY_Clf89</name>
</gene>
<sequence>MARLPVVSSDMVPEEFREAFGELTEATGGSITGGPGSFTINSPEMAKRRNHLTSYLRYETQFPKRILELAIITTARAMDCQYVWNAHVTPARKEGVADALIDAIRDRKPLPEMASDERAIVNYGNEFFKDHKVSQVTFDEALKQFGAQHLVELTTLMGHYAQTSFYLNAFEAELPDDVTEKLLPV</sequence>
<organism evidence="2">
    <name type="scientific">hydrothermal vent metagenome</name>
    <dbReference type="NCBI Taxonomy" id="652676"/>
    <lineage>
        <taxon>unclassified sequences</taxon>
        <taxon>metagenomes</taxon>
        <taxon>ecological metagenomes</taxon>
    </lineage>
</organism>
<name>A0A160VCN0_9ZZZZ</name>